<keyword evidence="1" id="KW-0472">Membrane</keyword>
<dbReference type="InterPro" id="IPR051176">
    <property type="entry name" value="Cent_Immune-Sig_Mod"/>
</dbReference>
<keyword evidence="1" id="KW-0812">Transmembrane</keyword>
<dbReference type="InterPro" id="IPR000253">
    <property type="entry name" value="FHA_dom"/>
</dbReference>
<feature type="domain" description="FHA" evidence="2">
    <location>
        <begin position="43"/>
        <end position="100"/>
    </location>
</feature>
<dbReference type="PANTHER" id="PTHR15715">
    <property type="entry name" value="CENTROSOMAL PROTEIN OF 170 KDA"/>
    <property type="match status" value="1"/>
</dbReference>
<dbReference type="VEuPathDB" id="FungiDB:PNEJI1_001766"/>
<protein>
    <recommendedName>
        <fullName evidence="2">FHA domain-containing protein</fullName>
    </recommendedName>
</protein>
<dbReference type="SMART" id="SM00240">
    <property type="entry name" value="FHA"/>
    <property type="match status" value="1"/>
</dbReference>
<organism evidence="4">
    <name type="scientific">Pneumocystis jirovecii</name>
    <name type="common">Human pneumocystis pneumonia agent</name>
    <dbReference type="NCBI Taxonomy" id="42068"/>
    <lineage>
        <taxon>Eukaryota</taxon>
        <taxon>Fungi</taxon>
        <taxon>Dikarya</taxon>
        <taxon>Ascomycota</taxon>
        <taxon>Taphrinomycotina</taxon>
        <taxon>Pneumocystomycetes</taxon>
        <taxon>Pneumocystaceae</taxon>
        <taxon>Pneumocystis</taxon>
    </lineage>
</organism>
<dbReference type="GO" id="GO:0005737">
    <property type="term" value="C:cytoplasm"/>
    <property type="evidence" value="ECO:0007669"/>
    <property type="project" value="TreeGrafter"/>
</dbReference>
<evidence type="ECO:0000256" key="1">
    <source>
        <dbReference type="SAM" id="Phobius"/>
    </source>
</evidence>
<feature type="transmembrane region" description="Helical" evidence="1">
    <location>
        <begin position="332"/>
        <end position="354"/>
    </location>
</feature>
<feature type="transmembrane region" description="Helical" evidence="1">
    <location>
        <begin position="360"/>
        <end position="378"/>
    </location>
</feature>
<evidence type="ECO:0000259" key="2">
    <source>
        <dbReference type="PROSITE" id="PS50006"/>
    </source>
</evidence>
<dbReference type="Pfam" id="PF00498">
    <property type="entry name" value="FHA"/>
    <property type="match status" value="1"/>
</dbReference>
<dbReference type="InterPro" id="IPR008984">
    <property type="entry name" value="SMAD_FHA_dom_sf"/>
</dbReference>
<accession>L0PDA5</accession>
<proteinExistence type="predicted"/>
<dbReference type="PROSITE" id="PS50006">
    <property type="entry name" value="FHA_DOMAIN"/>
    <property type="match status" value="1"/>
</dbReference>
<gene>
    <name evidence="3" type="ORF">PNEJI1_001766</name>
</gene>
<dbReference type="STRING" id="1209962.L0PDA5"/>
<dbReference type="Proteomes" id="UP000010422">
    <property type="component" value="Unassembled WGS sequence"/>
</dbReference>
<evidence type="ECO:0000313" key="4">
    <source>
        <dbReference type="Proteomes" id="UP000010422"/>
    </source>
</evidence>
<keyword evidence="1" id="KW-1133">Transmembrane helix</keyword>
<dbReference type="AlphaFoldDB" id="L0PDA5"/>
<reference evidence="3 4" key="1">
    <citation type="journal article" date="2012" name="MBio">
        <title>De novo assembly of the Pneumocystis jirovecii genome from a single bronchoalveolar lavage fluid specimen from a patient.</title>
        <authorList>
            <person name="Cisse O.H."/>
            <person name="Pagni M."/>
            <person name="Hauser P.M."/>
        </authorList>
    </citation>
    <scope>NUCLEOTIDE SEQUENCE [LARGE SCALE GENOMIC DNA]</scope>
    <source>
        <strain evidence="3 4">SE8</strain>
    </source>
</reference>
<dbReference type="EMBL" id="CAKM01000232">
    <property type="protein sequence ID" value="CCJ30074.1"/>
    <property type="molecule type" value="Genomic_DNA"/>
</dbReference>
<dbReference type="SUPFAM" id="SSF49879">
    <property type="entry name" value="SMAD/FHA domain"/>
    <property type="match status" value="1"/>
</dbReference>
<dbReference type="Gene3D" id="2.60.200.20">
    <property type="match status" value="1"/>
</dbReference>
<name>L0PDA5_PNEJI</name>
<comment type="caution">
    <text evidence="3">The sequence shown here is derived from an EMBL/GenBank/DDBJ whole genome shotgun (WGS) entry which is preliminary data.</text>
</comment>
<dbReference type="InParanoid" id="L0PDA5"/>
<sequence>MEYYDMHDGGIKQINSSGCLVLAPLNETFERKCLWLPVWPQTLRMGRQTSSRTMPSPSNGFFDSKVLSRAHAEVWTDTAGNVFIRDIQSSNGTFLNGRRLSAEGQVSEPVVLQTGDVLELGIDILNEDDRSIVHRGVAARIEYAGLAEMQPSEHSETPKNTWNNIDSSDSAYMTWVGTYRATTPCLYGTNTYEGTSEALCAKSPALEASCIPSTVAPLESMTEMQAKELANVTSMLNSIQEAFFVDVTGRETHVSTIPTSSIEVDTSITADKSAHCSSPSLVNLEVLAMKQREIDEKTMKIKQLEAERQYKQACEQTYKQVVESLFKEQQNVLYVLYTLYIWCVYVICACMRSIYLYTCLYAYIRVYACICIICVIYAS</sequence>
<dbReference type="PANTHER" id="PTHR15715:SF37">
    <property type="entry name" value="LD47843P"/>
    <property type="match status" value="1"/>
</dbReference>
<evidence type="ECO:0000313" key="3">
    <source>
        <dbReference type="EMBL" id="CCJ30074.1"/>
    </source>
</evidence>